<feature type="region of interest" description="Disordered" evidence="1">
    <location>
        <begin position="1"/>
        <end position="45"/>
    </location>
</feature>
<dbReference type="EMBL" id="CADCWG010000051">
    <property type="protein sequence ID" value="CAA9540405.1"/>
    <property type="molecule type" value="Genomic_DNA"/>
</dbReference>
<sequence>WGGRSGRGRVSPRRSGSRRRTGSPGRSAATPPRRGGGWTGRWPGA</sequence>
<feature type="compositionally biased region" description="Basic residues" evidence="1">
    <location>
        <begin position="1"/>
        <end position="21"/>
    </location>
</feature>
<proteinExistence type="predicted"/>
<evidence type="ECO:0000313" key="2">
    <source>
        <dbReference type="EMBL" id="CAA9540405.1"/>
    </source>
</evidence>
<name>A0A6J4U7C2_9BACT</name>
<evidence type="ECO:0000256" key="1">
    <source>
        <dbReference type="SAM" id="MobiDB-lite"/>
    </source>
</evidence>
<accession>A0A6J4U7C2</accession>
<feature type="compositionally biased region" description="Low complexity" evidence="1">
    <location>
        <begin position="22"/>
        <end position="33"/>
    </location>
</feature>
<feature type="non-terminal residue" evidence="2">
    <location>
        <position position="45"/>
    </location>
</feature>
<gene>
    <name evidence="2" type="ORF">AVDCRST_MAG49-787</name>
</gene>
<feature type="non-terminal residue" evidence="2">
    <location>
        <position position="1"/>
    </location>
</feature>
<protein>
    <submittedName>
        <fullName evidence="2">Uncharacterized protein</fullName>
    </submittedName>
</protein>
<reference evidence="2" key="1">
    <citation type="submission" date="2020-02" db="EMBL/GenBank/DDBJ databases">
        <authorList>
            <person name="Meier V. D."/>
        </authorList>
    </citation>
    <scope>NUCLEOTIDE SEQUENCE</scope>
    <source>
        <strain evidence="2">AVDCRST_MAG49</strain>
    </source>
</reference>
<organism evidence="2">
    <name type="scientific">uncultured Thermomicrobiales bacterium</name>
    <dbReference type="NCBI Taxonomy" id="1645740"/>
    <lineage>
        <taxon>Bacteria</taxon>
        <taxon>Pseudomonadati</taxon>
        <taxon>Thermomicrobiota</taxon>
        <taxon>Thermomicrobia</taxon>
        <taxon>Thermomicrobiales</taxon>
        <taxon>environmental samples</taxon>
    </lineage>
</organism>
<dbReference type="AlphaFoldDB" id="A0A6J4U7C2"/>